<dbReference type="EMBL" id="JAULSR010000010">
    <property type="protein sequence ID" value="KAK0610653.1"/>
    <property type="molecule type" value="Genomic_DNA"/>
</dbReference>
<keyword evidence="4" id="KW-1185">Reference proteome</keyword>
<dbReference type="Proteomes" id="UP001174934">
    <property type="component" value="Unassembled WGS sequence"/>
</dbReference>
<name>A0AA39U1S8_9PEZI</name>
<keyword evidence="2" id="KW-0472">Membrane</keyword>
<feature type="non-terminal residue" evidence="3">
    <location>
        <position position="399"/>
    </location>
</feature>
<proteinExistence type="predicted"/>
<comment type="caution">
    <text evidence="3">The sequence shown here is derived from an EMBL/GenBank/DDBJ whole genome shotgun (WGS) entry which is preliminary data.</text>
</comment>
<keyword evidence="2" id="KW-1133">Transmembrane helix</keyword>
<evidence type="ECO:0000313" key="3">
    <source>
        <dbReference type="EMBL" id="KAK0610653.1"/>
    </source>
</evidence>
<feature type="compositionally biased region" description="Polar residues" evidence="1">
    <location>
        <begin position="186"/>
        <end position="196"/>
    </location>
</feature>
<dbReference type="AlphaFoldDB" id="A0AA39U1S8"/>
<evidence type="ECO:0000256" key="1">
    <source>
        <dbReference type="SAM" id="MobiDB-lite"/>
    </source>
</evidence>
<evidence type="ECO:0000313" key="4">
    <source>
        <dbReference type="Proteomes" id="UP001174934"/>
    </source>
</evidence>
<protein>
    <submittedName>
        <fullName evidence="3">Uncharacterized protein</fullName>
    </submittedName>
</protein>
<reference evidence="3" key="1">
    <citation type="submission" date="2023-06" db="EMBL/GenBank/DDBJ databases">
        <title>Genome-scale phylogeny and comparative genomics of the fungal order Sordariales.</title>
        <authorList>
            <consortium name="Lawrence Berkeley National Laboratory"/>
            <person name="Hensen N."/>
            <person name="Bonometti L."/>
            <person name="Westerberg I."/>
            <person name="Brannstrom I.O."/>
            <person name="Guillou S."/>
            <person name="Cros-Aarteil S."/>
            <person name="Calhoun S."/>
            <person name="Haridas S."/>
            <person name="Kuo A."/>
            <person name="Mondo S."/>
            <person name="Pangilinan J."/>
            <person name="Riley R."/>
            <person name="LaButti K."/>
            <person name="Andreopoulos B."/>
            <person name="Lipzen A."/>
            <person name="Chen C."/>
            <person name="Yanf M."/>
            <person name="Daum C."/>
            <person name="Ng V."/>
            <person name="Clum A."/>
            <person name="Steindorff A."/>
            <person name="Ohm R."/>
            <person name="Martin F."/>
            <person name="Silar P."/>
            <person name="Natvig D."/>
            <person name="Lalanne C."/>
            <person name="Gautier V."/>
            <person name="Ament-velasquez S.L."/>
            <person name="Kruys A."/>
            <person name="Hutchinson M.I."/>
            <person name="Powell A.J."/>
            <person name="Barry K."/>
            <person name="Miller A.N."/>
            <person name="Grigoriev I.V."/>
            <person name="Debuchy R."/>
            <person name="Gladieux P."/>
            <person name="Thoren M.H."/>
            <person name="Johannesson H."/>
        </authorList>
    </citation>
    <scope>NUCLEOTIDE SEQUENCE</scope>
    <source>
        <strain evidence="3">SMH3391-2</strain>
    </source>
</reference>
<sequence length="399" mass="42667">MASSADDLALPQTIFSGLGLLAILVAIFALAVERIRRVKEYDNGHETTKATLMGCFAQKPVGFMASLMGRHAPTLAIPSIGGLIEAADRGFWTSTTLDHMPEIHPELTWIPLYESIFGDLLALWGQLPASWKGNASTARAFKKMNHKAHGEHTSELAIRRRALLKNEILVNGIRKLPRNVVPGTTGEPQPSLTTTKDAGKGLDRLKPIWLVGKKPCIPVTREELAALSLVMGMPITKSNDGYYSGIGAYGLSIDLAHTEATWNLSLVKGSRIPRHAPSMGGGYTALMAKHLGCGSVPFGESVGGDWVRSVYVTDKVLEAVKSGGCIMDTRAYGGPSLEFLRRLPADKGVDAYYGIAPTSADSPLGAILDAEGHEVGRWARLVAGIAFGGLVPQADHNVV</sequence>
<feature type="region of interest" description="Disordered" evidence="1">
    <location>
        <begin position="180"/>
        <end position="199"/>
    </location>
</feature>
<evidence type="ECO:0000256" key="2">
    <source>
        <dbReference type="SAM" id="Phobius"/>
    </source>
</evidence>
<feature type="transmembrane region" description="Helical" evidence="2">
    <location>
        <begin position="12"/>
        <end position="32"/>
    </location>
</feature>
<gene>
    <name evidence="3" type="ORF">B0T17DRAFT_500618</name>
</gene>
<organism evidence="3 4">
    <name type="scientific">Bombardia bombarda</name>
    <dbReference type="NCBI Taxonomy" id="252184"/>
    <lineage>
        <taxon>Eukaryota</taxon>
        <taxon>Fungi</taxon>
        <taxon>Dikarya</taxon>
        <taxon>Ascomycota</taxon>
        <taxon>Pezizomycotina</taxon>
        <taxon>Sordariomycetes</taxon>
        <taxon>Sordariomycetidae</taxon>
        <taxon>Sordariales</taxon>
        <taxon>Lasiosphaeriaceae</taxon>
        <taxon>Bombardia</taxon>
    </lineage>
</organism>
<keyword evidence="2" id="KW-0812">Transmembrane</keyword>
<accession>A0AA39U1S8</accession>